<dbReference type="PANTHER" id="PTHR24120:SF4">
    <property type="entry name" value="GH07239P"/>
    <property type="match status" value="1"/>
</dbReference>
<proteinExistence type="predicted"/>
<reference evidence="1 2" key="2">
    <citation type="journal article" date="2013" name="Genome Biol. Evol.">
        <title>Genome sequencing of Giardia lamblia genotypes A2 and B isolates (DH and GS) and comparative analysis with the genomes of genotypes A1 and E (WB and Pig).</title>
        <authorList>
            <person name="Adam R.D."/>
            <person name="Dahlstrom E.W."/>
            <person name="Martens C.A."/>
            <person name="Bruno D.P."/>
            <person name="Barbian K.D."/>
            <person name="Ricklefs S.M."/>
            <person name="Hernandez M.M."/>
            <person name="Narla N.P."/>
            <person name="Patel R.B."/>
            <person name="Porcella S.F."/>
            <person name="Nash T.E."/>
        </authorList>
    </citation>
    <scope>NUCLEOTIDE SEQUENCE [LARGE SCALE GENOMIC DNA]</scope>
    <source>
        <strain evidence="1 2">GS</strain>
    </source>
</reference>
<dbReference type="InterPro" id="IPR002110">
    <property type="entry name" value="Ankyrin_rpt"/>
</dbReference>
<dbReference type="Pfam" id="PF12796">
    <property type="entry name" value="Ank_2"/>
    <property type="match status" value="1"/>
</dbReference>
<dbReference type="SMART" id="SM00248">
    <property type="entry name" value="ANK"/>
    <property type="match status" value="4"/>
</dbReference>
<dbReference type="EMBL" id="AHHH01000257">
    <property type="protein sequence ID" value="ESU40303.1"/>
    <property type="molecule type" value="Genomic_DNA"/>
</dbReference>
<dbReference type="InterPro" id="IPR036770">
    <property type="entry name" value="Ankyrin_rpt-contain_sf"/>
</dbReference>
<organism evidence="1 2">
    <name type="scientific">Giardia intestinalis</name>
    <name type="common">Giardia lamblia</name>
    <dbReference type="NCBI Taxonomy" id="5741"/>
    <lineage>
        <taxon>Eukaryota</taxon>
        <taxon>Metamonada</taxon>
        <taxon>Diplomonadida</taxon>
        <taxon>Hexamitidae</taxon>
        <taxon>Giardiinae</taxon>
        <taxon>Giardia</taxon>
    </lineage>
</organism>
<dbReference type="SUPFAM" id="SSF48403">
    <property type="entry name" value="Ankyrin repeat"/>
    <property type="match status" value="1"/>
</dbReference>
<dbReference type="Gene3D" id="1.25.40.20">
    <property type="entry name" value="Ankyrin repeat-containing domain"/>
    <property type="match status" value="1"/>
</dbReference>
<dbReference type="PANTHER" id="PTHR24120">
    <property type="entry name" value="GH07239P"/>
    <property type="match status" value="1"/>
</dbReference>
<reference evidence="2" key="1">
    <citation type="submission" date="2012-02" db="EMBL/GenBank/DDBJ databases">
        <title>Genome sequencing of Giardia lamblia Genotypes A2 and B isolates (DH and GS) and comparative analysis with the genomes of Genotypes A1 and E (WB and Pig).</title>
        <authorList>
            <person name="Adam R."/>
            <person name="Dahlstrom E."/>
            <person name="Martens C."/>
            <person name="Bruno D."/>
            <person name="Barbian K."/>
            <person name="Porcella S.F."/>
            <person name="Nash T."/>
        </authorList>
    </citation>
    <scope>NUCLEOTIDE SEQUENCE</scope>
    <source>
        <strain evidence="2">GS</strain>
    </source>
</reference>
<evidence type="ECO:0000313" key="1">
    <source>
        <dbReference type="EMBL" id="ESU40303.1"/>
    </source>
</evidence>
<sequence length="224" mass="24379">RAAEKDDVEVVKALVIKQRKLRDSDGKTALIHAAERGSIGAVKILLEHEKGIKDKQGRTALCYTLKNKHLEAAKTIIPHEDPTDEDGVTALMRAAARGDAEMVELLAPLQKGAKDKDGNTAFVHALRNKHEGIAAILGEHEASLLTPLMCAAAAEGIEEAGPHLSDEDMAEFSDIFNNDLYLGGLGHTPDPWVREDSIFIHRQCTPSEDKACRVCLEQGNSRMS</sequence>
<dbReference type="AlphaFoldDB" id="V6TMU9"/>
<dbReference type="Pfam" id="PF00023">
    <property type="entry name" value="Ank"/>
    <property type="match status" value="1"/>
</dbReference>
<gene>
    <name evidence="1" type="ORF">GSB_155506</name>
</gene>
<comment type="caution">
    <text evidence="1">The sequence shown here is derived from an EMBL/GenBank/DDBJ whole genome shotgun (WGS) entry which is preliminary data.</text>
</comment>
<protein>
    <submittedName>
        <fullName evidence="1">Ankyrin repeat protein</fullName>
    </submittedName>
</protein>
<dbReference type="OrthoDB" id="20872at2759"/>
<accession>V6TMU9</accession>
<name>V6TMU9_GIAIN</name>
<feature type="non-terminal residue" evidence="1">
    <location>
        <position position="1"/>
    </location>
</feature>
<dbReference type="Proteomes" id="UP000018040">
    <property type="component" value="Unassembled WGS sequence"/>
</dbReference>
<evidence type="ECO:0000313" key="2">
    <source>
        <dbReference type="Proteomes" id="UP000018040"/>
    </source>
</evidence>
<dbReference type="VEuPathDB" id="GiardiaDB:QR46_4637"/>